<dbReference type="EMBL" id="QUSZ01007473">
    <property type="protein sequence ID" value="RHY02484.1"/>
    <property type="molecule type" value="Genomic_DNA"/>
</dbReference>
<dbReference type="Proteomes" id="UP000265716">
    <property type="component" value="Unassembled WGS sequence"/>
</dbReference>
<dbReference type="Proteomes" id="UP000285430">
    <property type="component" value="Unassembled WGS sequence"/>
</dbReference>
<evidence type="ECO:0000313" key="2">
    <source>
        <dbReference type="EMBL" id="RHY02484.1"/>
    </source>
</evidence>
<dbReference type="EMBL" id="QUTC01001542">
    <property type="protein sequence ID" value="RHY76505.1"/>
    <property type="molecule type" value="Genomic_DNA"/>
</dbReference>
<evidence type="ECO:0000313" key="4">
    <source>
        <dbReference type="EMBL" id="RHY37062.1"/>
    </source>
</evidence>
<reference evidence="13 14" key="2">
    <citation type="submission" date="2018-08" db="EMBL/GenBank/DDBJ databases">
        <title>Aphanomyces genome sequencing and annotation.</title>
        <authorList>
            <person name="Minardi D."/>
            <person name="Oidtmann B."/>
            <person name="Van Der Giezen M."/>
            <person name="Studholme D.J."/>
        </authorList>
    </citation>
    <scope>NUCLEOTIDE SEQUENCE [LARGE SCALE GENOMIC DNA]</scope>
    <source>
        <strain evidence="9 15">197901</strain>
        <strain evidence="6 17">D2</strain>
        <strain evidence="10 20">Da</strain>
        <strain evidence="7 22">FDL457</strain>
        <strain evidence="2 13">Kv</strain>
        <strain evidence="5 14">SA</strain>
        <strain evidence="4 19">Si</strain>
        <strain evidence="8 21">Sv</strain>
        <strain evidence="3 16">Yx</strain>
    </source>
</reference>
<feature type="chain" id="PRO_5039987484" evidence="1">
    <location>
        <begin position="20"/>
        <end position="130"/>
    </location>
</feature>
<dbReference type="Proteomes" id="UP000266643">
    <property type="component" value="Unassembled WGS sequence"/>
</dbReference>
<evidence type="ECO:0000313" key="6">
    <source>
        <dbReference type="EMBL" id="RHY79509.1"/>
    </source>
</evidence>
<evidence type="ECO:0000313" key="7">
    <source>
        <dbReference type="EMBL" id="RHY85013.1"/>
    </source>
</evidence>
<dbReference type="EMBL" id="QUTE01009797">
    <property type="protein sequence ID" value="RHZ16931.1"/>
    <property type="molecule type" value="Genomic_DNA"/>
</dbReference>
<evidence type="ECO:0000313" key="10">
    <source>
        <dbReference type="EMBL" id="RHZ27444.1"/>
    </source>
</evidence>
<dbReference type="EMBL" id="QUTI01027921">
    <property type="protein sequence ID" value="RLO04960.1"/>
    <property type="molecule type" value="Genomic_DNA"/>
</dbReference>
<dbReference type="EMBL" id="QUTB01011834">
    <property type="protein sequence ID" value="RHY37062.1"/>
    <property type="molecule type" value="Genomic_DNA"/>
</dbReference>
<feature type="signal peptide" evidence="1">
    <location>
        <begin position="1"/>
        <end position="19"/>
    </location>
</feature>
<evidence type="ECO:0000313" key="14">
    <source>
        <dbReference type="Proteomes" id="UP000265716"/>
    </source>
</evidence>
<dbReference type="EMBL" id="QUTI01021939">
    <property type="protein sequence ID" value="RLO08285.1"/>
    <property type="molecule type" value="Genomic_DNA"/>
</dbReference>
<proteinExistence type="predicted"/>
<evidence type="ECO:0000313" key="13">
    <source>
        <dbReference type="Proteomes" id="UP000265427"/>
    </source>
</evidence>
<evidence type="ECO:0000313" key="11">
    <source>
        <dbReference type="EMBL" id="RLO04960.1"/>
    </source>
</evidence>
<dbReference type="Proteomes" id="UP000265427">
    <property type="component" value="Unassembled WGS sequence"/>
</dbReference>
<dbReference type="EMBL" id="QUTD01000421">
    <property type="protein sequence ID" value="RHY79509.1"/>
    <property type="molecule type" value="Genomic_DNA"/>
</dbReference>
<comment type="caution">
    <text evidence="2">The sequence shown here is derived from an EMBL/GenBank/DDBJ whole genome shotgun (WGS) entry which is preliminary data.</text>
</comment>
<dbReference type="EMBL" id="QUTA01004930">
    <property type="protein sequence ID" value="RHY17841.1"/>
    <property type="molecule type" value="Genomic_DNA"/>
</dbReference>
<dbReference type="Proteomes" id="UP000266239">
    <property type="component" value="Unassembled WGS sequence"/>
</dbReference>
<keyword evidence="1" id="KW-0732">Signal</keyword>
<evidence type="ECO:0000313" key="17">
    <source>
        <dbReference type="Proteomes" id="UP000266643"/>
    </source>
</evidence>
<dbReference type="Proteomes" id="UP000285712">
    <property type="component" value="Unassembled WGS sequence"/>
</dbReference>
<dbReference type="Proteomes" id="UP000283543">
    <property type="component" value="Unassembled WGS sequence"/>
</dbReference>
<sequence>MVSAFATTLVAATMALAAATPGKWNCTDSYDGFIPVRIDDNGDVQCWSDNRRNCLIHSDEDSCFKLINNPNSTPPKKPLSCGCQHAEEFWNDGYTEWGDNYWCPRGKKVLNATPPLDRDCNAKPIRKCQD</sequence>
<evidence type="ECO:0000313" key="18">
    <source>
        <dbReference type="Proteomes" id="UP000275652"/>
    </source>
</evidence>
<evidence type="ECO:0000313" key="22">
    <source>
        <dbReference type="Proteomes" id="UP000286510"/>
    </source>
</evidence>
<protein>
    <submittedName>
        <fullName evidence="2">Uncharacterized protein</fullName>
    </submittedName>
</protein>
<dbReference type="Proteomes" id="UP000286510">
    <property type="component" value="Unassembled WGS sequence"/>
</dbReference>
<dbReference type="EMBL" id="QUTF01024425">
    <property type="protein sequence ID" value="RHY85013.1"/>
    <property type="molecule type" value="Genomic_DNA"/>
</dbReference>
<evidence type="ECO:0000313" key="9">
    <source>
        <dbReference type="EMBL" id="RHZ16931.1"/>
    </source>
</evidence>
<evidence type="ECO:0000313" key="5">
    <source>
        <dbReference type="EMBL" id="RHY76505.1"/>
    </source>
</evidence>
<dbReference type="Proteomes" id="UP000266196">
    <property type="component" value="Unassembled WGS sequence"/>
</dbReference>
<accession>A0A397A813</accession>
<evidence type="ECO:0000313" key="12">
    <source>
        <dbReference type="EMBL" id="RLO08285.1"/>
    </source>
</evidence>
<gene>
    <name evidence="3" type="ORF">DYB25_001171</name>
    <name evidence="7" type="ORF">DYB26_010241</name>
    <name evidence="12" type="ORF">DYB28_006081</name>
    <name evidence="11" type="ORF">DYB28_007918</name>
    <name evidence="6" type="ORF">DYB30_009130</name>
    <name evidence="9" type="ORF">DYB31_008718</name>
    <name evidence="4" type="ORF">DYB34_008964</name>
    <name evidence="8" type="ORF">DYB35_013403</name>
    <name evidence="2" type="ORF">DYB36_009351</name>
    <name evidence="10" type="ORF">DYB37_013514</name>
    <name evidence="5" type="ORF">DYB38_010233</name>
</gene>
<dbReference type="VEuPathDB" id="FungiDB:H257_09005"/>
<evidence type="ECO:0000313" key="16">
    <source>
        <dbReference type="Proteomes" id="UP000266239"/>
    </source>
</evidence>
<reference evidence="11 18" key="1">
    <citation type="journal article" date="2018" name="J. Invertebr. Pathol.">
        <title>New genotyping method for the causative agent of crayfish plague (Aphanomyces astaci) based on whole genome data.</title>
        <authorList>
            <person name="Minardi D."/>
            <person name="Studholme D.J."/>
            <person name="van der Giezen M."/>
            <person name="Pretto T."/>
            <person name="Oidtmann B."/>
        </authorList>
    </citation>
    <scope>NUCLEOTIDE SEQUENCE [LARGE SCALE GENOMIC DNA]</scope>
    <source>
        <strain evidence="11 18">KB13</strain>
    </source>
</reference>
<evidence type="ECO:0000313" key="3">
    <source>
        <dbReference type="EMBL" id="RHY17841.1"/>
    </source>
</evidence>
<evidence type="ECO:0000313" key="15">
    <source>
        <dbReference type="Proteomes" id="UP000266196"/>
    </source>
</evidence>
<evidence type="ECO:0000313" key="8">
    <source>
        <dbReference type="EMBL" id="RHY87116.1"/>
    </source>
</evidence>
<evidence type="ECO:0000313" key="19">
    <source>
        <dbReference type="Proteomes" id="UP000283543"/>
    </source>
</evidence>
<organism evidence="2 13">
    <name type="scientific">Aphanomyces astaci</name>
    <name type="common">Crayfish plague agent</name>
    <dbReference type="NCBI Taxonomy" id="112090"/>
    <lineage>
        <taxon>Eukaryota</taxon>
        <taxon>Sar</taxon>
        <taxon>Stramenopiles</taxon>
        <taxon>Oomycota</taxon>
        <taxon>Saprolegniomycetes</taxon>
        <taxon>Saprolegniales</taxon>
        <taxon>Verrucalvaceae</taxon>
        <taxon>Aphanomyces</taxon>
    </lineage>
</organism>
<dbReference type="AlphaFoldDB" id="A0A397A813"/>
<dbReference type="EMBL" id="QUTH01002151">
    <property type="protein sequence ID" value="RHZ27444.1"/>
    <property type="molecule type" value="Genomic_DNA"/>
</dbReference>
<evidence type="ECO:0000313" key="20">
    <source>
        <dbReference type="Proteomes" id="UP000285430"/>
    </source>
</evidence>
<evidence type="ECO:0000256" key="1">
    <source>
        <dbReference type="SAM" id="SignalP"/>
    </source>
</evidence>
<name>A0A397A813_APHAT</name>
<evidence type="ECO:0000313" key="21">
    <source>
        <dbReference type="Proteomes" id="UP000285712"/>
    </source>
</evidence>
<dbReference type="Proteomes" id="UP000275652">
    <property type="component" value="Unassembled WGS sequence"/>
</dbReference>
<dbReference type="EMBL" id="QUTG01004817">
    <property type="protein sequence ID" value="RHY87116.1"/>
    <property type="molecule type" value="Genomic_DNA"/>
</dbReference>